<dbReference type="EMBL" id="SMKZ01000001">
    <property type="protein sequence ID" value="TDE15871.1"/>
    <property type="molecule type" value="Genomic_DNA"/>
</dbReference>
<comment type="caution">
    <text evidence="2">The sequence shown here is derived from an EMBL/GenBank/DDBJ whole genome shotgun (WGS) entry which is preliminary data.</text>
</comment>
<evidence type="ECO:0000313" key="3">
    <source>
        <dbReference type="Proteomes" id="UP000294739"/>
    </source>
</evidence>
<protein>
    <submittedName>
        <fullName evidence="2">Uncharacterized protein</fullName>
    </submittedName>
</protein>
<feature type="region of interest" description="Disordered" evidence="1">
    <location>
        <begin position="1"/>
        <end position="23"/>
    </location>
</feature>
<organism evidence="2 3">
    <name type="scientific">Jiangella asiatica</name>
    <dbReference type="NCBI Taxonomy" id="2530372"/>
    <lineage>
        <taxon>Bacteria</taxon>
        <taxon>Bacillati</taxon>
        <taxon>Actinomycetota</taxon>
        <taxon>Actinomycetes</taxon>
        <taxon>Jiangellales</taxon>
        <taxon>Jiangellaceae</taxon>
        <taxon>Jiangella</taxon>
    </lineage>
</organism>
<proteinExistence type="predicted"/>
<dbReference type="Proteomes" id="UP000294739">
    <property type="component" value="Unassembled WGS sequence"/>
</dbReference>
<dbReference type="InterPro" id="IPR043143">
    <property type="entry name" value="Mal/L-sulf/L-lact_DH-like_NADP"/>
</dbReference>
<reference evidence="2 3" key="1">
    <citation type="submission" date="2019-03" db="EMBL/GenBank/DDBJ databases">
        <title>Draft genome sequences of novel Actinobacteria.</title>
        <authorList>
            <person name="Sahin N."/>
            <person name="Ay H."/>
            <person name="Saygin H."/>
        </authorList>
    </citation>
    <scope>NUCLEOTIDE SEQUENCE [LARGE SCALE GENOMIC DNA]</scope>
    <source>
        <strain evidence="2 3">5K138</strain>
    </source>
</reference>
<dbReference type="Gene3D" id="3.30.1370.60">
    <property type="entry name" value="Hypothetical oxidoreductase yiak, domain 2"/>
    <property type="match status" value="1"/>
</dbReference>
<evidence type="ECO:0000256" key="1">
    <source>
        <dbReference type="SAM" id="MobiDB-lite"/>
    </source>
</evidence>
<dbReference type="GO" id="GO:0016491">
    <property type="term" value="F:oxidoreductase activity"/>
    <property type="evidence" value="ECO:0007669"/>
    <property type="project" value="InterPro"/>
</dbReference>
<accession>A0A4R5DUP9</accession>
<dbReference type="RefSeq" id="WP_131890001.1">
    <property type="nucleotide sequence ID" value="NZ_SMKZ01000001.1"/>
</dbReference>
<dbReference type="AlphaFoldDB" id="A0A4R5DUP9"/>
<dbReference type="InParanoid" id="A0A4R5DUP9"/>
<gene>
    <name evidence="2" type="ORF">E1269_00820</name>
</gene>
<sequence>MSDTSLVSTDAPSQHRWPGDENGVMRLSPRETRLVVERNLLLLGFAQSESGPVRDLILEAQALGLGALEVLADDFDRIRDRNGQRLTIVTDDGEFLRVTGHGAFSLLVAPSIVDLAVDTVYRHGRAVLSVDDVLHPRLLAAVTASAHRYGVSVVVVCGGARTTASTPDGDARDVAGDVVVIAAPAAEGSGPAGVSAVAGGAALLRAARHGMPTPARVYWTAYDRALLALAPDNDVSSRHAGPMMIDADGVVHGESFEEL</sequence>
<dbReference type="OrthoDB" id="7852436at2"/>
<dbReference type="InterPro" id="IPR036111">
    <property type="entry name" value="Mal/L-sulfo/L-lacto_DH-like_sf"/>
</dbReference>
<dbReference type="SUPFAM" id="SSF89733">
    <property type="entry name" value="L-sulfolactate dehydrogenase-like"/>
    <property type="match status" value="1"/>
</dbReference>
<feature type="compositionally biased region" description="Polar residues" evidence="1">
    <location>
        <begin position="1"/>
        <end position="12"/>
    </location>
</feature>
<keyword evidence="3" id="KW-1185">Reference proteome</keyword>
<evidence type="ECO:0000313" key="2">
    <source>
        <dbReference type="EMBL" id="TDE15871.1"/>
    </source>
</evidence>
<name>A0A4R5DUP9_9ACTN</name>